<evidence type="ECO:0000313" key="1">
    <source>
        <dbReference type="EMBL" id="OGG72585.1"/>
    </source>
</evidence>
<comment type="caution">
    <text evidence="1">The sequence shown here is derived from an EMBL/GenBank/DDBJ whole genome shotgun (WGS) entry which is preliminary data.</text>
</comment>
<dbReference type="EMBL" id="MFLY01000038">
    <property type="protein sequence ID" value="OGG72585.1"/>
    <property type="molecule type" value="Genomic_DNA"/>
</dbReference>
<dbReference type="Proteomes" id="UP000177306">
    <property type="component" value="Unassembled WGS sequence"/>
</dbReference>
<accession>A0A1F6EG14</accession>
<gene>
    <name evidence="1" type="ORF">A3A38_02845</name>
</gene>
<evidence type="ECO:0000313" key="2">
    <source>
        <dbReference type="Proteomes" id="UP000177306"/>
    </source>
</evidence>
<dbReference type="InterPro" id="IPR007445">
    <property type="entry name" value="PilO"/>
</dbReference>
<name>A0A1F6EG14_9BACT</name>
<dbReference type="GO" id="GO:0043683">
    <property type="term" value="P:type IV pilus assembly"/>
    <property type="evidence" value="ECO:0007669"/>
    <property type="project" value="InterPro"/>
</dbReference>
<dbReference type="InterPro" id="IPR014717">
    <property type="entry name" value="Transl_elong_EF1B/ribsomal_bS6"/>
</dbReference>
<dbReference type="AlphaFoldDB" id="A0A1F6EG14"/>
<dbReference type="Gene3D" id="3.30.70.60">
    <property type="match status" value="1"/>
</dbReference>
<protein>
    <submittedName>
        <fullName evidence="1">Uncharacterized protein</fullName>
    </submittedName>
</protein>
<dbReference type="GO" id="GO:0043107">
    <property type="term" value="P:type IV pilus-dependent motility"/>
    <property type="evidence" value="ECO:0007669"/>
    <property type="project" value="InterPro"/>
</dbReference>
<dbReference type="Pfam" id="PF04350">
    <property type="entry name" value="PilO"/>
    <property type="match status" value="1"/>
</dbReference>
<organism evidence="1 2">
    <name type="scientific">Candidatus Kaiserbacteria bacterium RIFCSPLOWO2_01_FULL_53_17</name>
    <dbReference type="NCBI Taxonomy" id="1798511"/>
    <lineage>
        <taxon>Bacteria</taxon>
        <taxon>Candidatus Kaiseribacteriota</taxon>
    </lineage>
</organism>
<reference evidence="1 2" key="1">
    <citation type="journal article" date="2016" name="Nat. Commun.">
        <title>Thousands of microbial genomes shed light on interconnected biogeochemical processes in an aquifer system.</title>
        <authorList>
            <person name="Anantharaman K."/>
            <person name="Brown C.T."/>
            <person name="Hug L.A."/>
            <person name="Sharon I."/>
            <person name="Castelle C.J."/>
            <person name="Probst A.J."/>
            <person name="Thomas B.C."/>
            <person name="Singh A."/>
            <person name="Wilkins M.J."/>
            <person name="Karaoz U."/>
            <person name="Brodie E.L."/>
            <person name="Williams K.H."/>
            <person name="Hubbard S.S."/>
            <person name="Banfield J.F."/>
        </authorList>
    </citation>
    <scope>NUCLEOTIDE SEQUENCE [LARGE SCALE GENOMIC DNA]</scope>
</reference>
<sequence length="178" mass="19926">MVRFTIILILLAASAGTFFLVIDPIFQETKTLKLQITALNETFSNSKQIQEVRDTLFSKFKAIPEADLLRLEKMLPDNVDNVKLILELDRIASERGVDIKRINVQTAAAEEAGLGPSSRGYGALDIGLTVTGPYSAFKGFLVDLEQSLRLSDVTALNFRAAGFDFDQYNMTLRTYWLR</sequence>
<proteinExistence type="predicted"/>